<proteinExistence type="predicted"/>
<organism evidence="1 2">
    <name type="scientific">Deinococcus deserti (strain DSM 17065 / CIP 109153 / LMG 22923 / VCD115)</name>
    <dbReference type="NCBI Taxonomy" id="546414"/>
    <lineage>
        <taxon>Bacteria</taxon>
        <taxon>Thermotogati</taxon>
        <taxon>Deinococcota</taxon>
        <taxon>Deinococci</taxon>
        <taxon>Deinococcales</taxon>
        <taxon>Deinococcaceae</taxon>
        <taxon>Deinococcus</taxon>
    </lineage>
</organism>
<reference evidence="1 2" key="1">
    <citation type="journal article" date="2009" name="PLoS Genet.">
        <title>Alliance of proteomics and genomics to unravel the specificities of Sahara bacterium Deinococcus deserti.</title>
        <authorList>
            <person name="de Groot A."/>
            <person name="Dulermo R."/>
            <person name="Ortet P."/>
            <person name="Blanchard L."/>
            <person name="Guerin P."/>
            <person name="Fernandez B."/>
            <person name="Vacherie B."/>
            <person name="Dossat C."/>
            <person name="Jolivet E."/>
            <person name="Siguier P."/>
            <person name="Chandler M."/>
            <person name="Barakat M."/>
            <person name="Dedieu A."/>
            <person name="Barbe V."/>
            <person name="Heulin T."/>
            <person name="Sommer S."/>
            <person name="Achouak W."/>
            <person name="Armengaud J."/>
        </authorList>
    </citation>
    <scope>NUCLEOTIDE SEQUENCE [LARGE SCALE GENOMIC DNA]</scope>
    <source>
        <strain evidence="2">DSM 17065 / CIP 109153 / LMG 22923 / VCD115</strain>
        <plasmid evidence="2">pDeide1</plasmid>
    </source>
</reference>
<keyword evidence="1" id="KW-0614">Plasmid</keyword>
<geneLocation type="plasmid" evidence="2">
    <name>pDeide1</name>
</geneLocation>
<accession>C1D295</accession>
<evidence type="ECO:0000313" key="2">
    <source>
        <dbReference type="Proteomes" id="UP000002208"/>
    </source>
</evidence>
<keyword evidence="2" id="KW-1185">Reference proteome</keyword>
<name>C1D295_DEIDV</name>
<dbReference type="KEGG" id="ddr:Deide_1p01076"/>
<dbReference type="EMBL" id="CP001115">
    <property type="protein sequence ID" value="ACO47534.1"/>
    <property type="molecule type" value="Genomic_DNA"/>
</dbReference>
<sequence length="62" mass="6857">MVQAVRSVKSVGLSDLGTLSVRENAARTDVRPSTSRKIQDGHLVEKYGRANKELGYPQNLCR</sequence>
<protein>
    <submittedName>
        <fullName evidence="1">Uncharacterized protein</fullName>
    </submittedName>
</protein>
<evidence type="ECO:0000313" key="1">
    <source>
        <dbReference type="EMBL" id="ACO47534.1"/>
    </source>
</evidence>
<dbReference type="AlphaFoldDB" id="C1D295"/>
<dbReference type="HOGENOM" id="CLU_2896621_0_0_0"/>
<dbReference type="Proteomes" id="UP000002208">
    <property type="component" value="Plasmid 1"/>
</dbReference>
<gene>
    <name evidence="1" type="ordered locus">Deide_1p01076</name>
</gene>